<dbReference type="GeneID" id="11511388"/>
<evidence type="ECO:0000256" key="1">
    <source>
        <dbReference type="ARBA" id="ARBA00023002"/>
    </source>
</evidence>
<dbReference type="OMA" id="HSALWSH"/>
<dbReference type="STRING" id="573729.G2QIR1"/>
<dbReference type="InterPro" id="IPR006140">
    <property type="entry name" value="D-isomer_DH_NAD-bd"/>
</dbReference>
<dbReference type="PANTHER" id="PTHR43333">
    <property type="entry name" value="2-HACID_DH_C DOMAIN-CONTAINING PROTEIN"/>
    <property type="match status" value="1"/>
</dbReference>
<sequence length="264" mass="29470">MARPRPVQEVGDHVLYGQRSSFIAEWVIGTWLMANHHFLAYGDMQKEKRFSPTSLFAYDSPGLRMGVLGYGAIGRQVAKIAQSLGMEVYVYTRSEKPTPESRKDDSYCVPGTGDPDGLVPAKWFHGSSKEELNEFLAQDLDILVLSLPLTGATTRILGREQFDILSKKQTFVSNISRGKHIDTDALLDALREGKIRGAALDVTDPEPLPDGHPLFSAPNVFTTPHISWQTPQLFPRVVSMLERNLENLATGKPLINVVNRKYNY</sequence>
<dbReference type="RefSeq" id="XP_003665628.1">
    <property type="nucleotide sequence ID" value="XM_003665580.1"/>
</dbReference>
<dbReference type="CDD" id="cd12163">
    <property type="entry name" value="2-Hacid_dh_5"/>
    <property type="match status" value="1"/>
</dbReference>
<evidence type="ECO:0000313" key="5">
    <source>
        <dbReference type="Proteomes" id="UP000007322"/>
    </source>
</evidence>
<dbReference type="PANTHER" id="PTHR43333:SF1">
    <property type="entry name" value="D-ISOMER SPECIFIC 2-HYDROXYACID DEHYDROGENASE NAD-BINDING DOMAIN-CONTAINING PROTEIN"/>
    <property type="match status" value="1"/>
</dbReference>
<dbReference type="GO" id="GO:0016491">
    <property type="term" value="F:oxidoreductase activity"/>
    <property type="evidence" value="ECO:0007669"/>
    <property type="project" value="UniProtKB-KW"/>
</dbReference>
<gene>
    <name evidence="4" type="ORF">MYCTH_2309572</name>
</gene>
<dbReference type="KEGG" id="mtm:MYCTH_2309572"/>
<dbReference type="EMBL" id="CP003006">
    <property type="protein sequence ID" value="AEO60383.1"/>
    <property type="molecule type" value="Genomic_DNA"/>
</dbReference>
<dbReference type="InterPro" id="IPR036291">
    <property type="entry name" value="NAD(P)-bd_dom_sf"/>
</dbReference>
<dbReference type="AlphaFoldDB" id="G2QIR1"/>
<evidence type="ECO:0000259" key="3">
    <source>
        <dbReference type="Pfam" id="PF02826"/>
    </source>
</evidence>
<dbReference type="Pfam" id="PF02826">
    <property type="entry name" value="2-Hacid_dh_C"/>
    <property type="match status" value="2"/>
</dbReference>
<dbReference type="OrthoDB" id="298012at2759"/>
<keyword evidence="5" id="KW-1185">Reference proteome</keyword>
<dbReference type="eggNOG" id="KOG0069">
    <property type="taxonomic scope" value="Eukaryota"/>
</dbReference>
<dbReference type="Proteomes" id="UP000007322">
    <property type="component" value="Chromosome 5"/>
</dbReference>
<evidence type="ECO:0000313" key="4">
    <source>
        <dbReference type="EMBL" id="AEO60383.1"/>
    </source>
</evidence>
<accession>G2QIR1</accession>
<dbReference type="VEuPathDB" id="FungiDB:MYCTH_2309572"/>
<dbReference type="SUPFAM" id="SSF51735">
    <property type="entry name" value="NAD(P)-binding Rossmann-fold domains"/>
    <property type="match status" value="1"/>
</dbReference>
<reference evidence="4 5" key="1">
    <citation type="journal article" date="2011" name="Nat. Biotechnol.">
        <title>Comparative genomic analysis of the thermophilic biomass-degrading fungi Myceliophthora thermophila and Thielavia terrestris.</title>
        <authorList>
            <person name="Berka R.M."/>
            <person name="Grigoriev I.V."/>
            <person name="Otillar R."/>
            <person name="Salamov A."/>
            <person name="Grimwood J."/>
            <person name="Reid I."/>
            <person name="Ishmael N."/>
            <person name="John T."/>
            <person name="Darmond C."/>
            <person name="Moisan M.-C."/>
            <person name="Henrissat B."/>
            <person name="Coutinho P.M."/>
            <person name="Lombard V."/>
            <person name="Natvig D.O."/>
            <person name="Lindquist E."/>
            <person name="Schmutz J."/>
            <person name="Lucas S."/>
            <person name="Harris P."/>
            <person name="Powlowski J."/>
            <person name="Bellemare A."/>
            <person name="Taylor D."/>
            <person name="Butler G."/>
            <person name="de Vries R.P."/>
            <person name="Allijn I.E."/>
            <person name="van den Brink J."/>
            <person name="Ushinsky S."/>
            <person name="Storms R."/>
            <person name="Powell A.J."/>
            <person name="Paulsen I.T."/>
            <person name="Elbourne L.D.H."/>
            <person name="Baker S.E."/>
            <person name="Magnuson J."/>
            <person name="LaBoissiere S."/>
            <person name="Clutterbuck A.J."/>
            <person name="Martinez D."/>
            <person name="Wogulis M."/>
            <person name="de Leon A.L."/>
            <person name="Rey M.W."/>
            <person name="Tsang A."/>
        </authorList>
    </citation>
    <scope>NUCLEOTIDE SEQUENCE [LARGE SCALE GENOMIC DNA]</scope>
    <source>
        <strain evidence="5">ATCC 42464 / BCRC 31852 / DSM 1799</strain>
    </source>
</reference>
<organism evidence="4 5">
    <name type="scientific">Thermothelomyces thermophilus (strain ATCC 42464 / BCRC 31852 / DSM 1799)</name>
    <name type="common">Sporotrichum thermophile</name>
    <dbReference type="NCBI Taxonomy" id="573729"/>
    <lineage>
        <taxon>Eukaryota</taxon>
        <taxon>Fungi</taxon>
        <taxon>Dikarya</taxon>
        <taxon>Ascomycota</taxon>
        <taxon>Pezizomycotina</taxon>
        <taxon>Sordariomycetes</taxon>
        <taxon>Sordariomycetidae</taxon>
        <taxon>Sordariales</taxon>
        <taxon>Chaetomiaceae</taxon>
        <taxon>Thermothelomyces</taxon>
    </lineage>
</organism>
<dbReference type="InterPro" id="IPR029752">
    <property type="entry name" value="D-isomer_DH_CS1"/>
</dbReference>
<feature type="domain" description="D-isomer specific 2-hydroxyacid dehydrogenase NAD-binding" evidence="3">
    <location>
        <begin position="30"/>
        <end position="99"/>
    </location>
</feature>
<dbReference type="PROSITE" id="PS00065">
    <property type="entry name" value="D_2_HYDROXYACID_DH_1"/>
    <property type="match status" value="1"/>
</dbReference>
<dbReference type="InParanoid" id="G2QIR1"/>
<protein>
    <recommendedName>
        <fullName evidence="3">D-isomer specific 2-hydroxyacid dehydrogenase NAD-binding domain-containing protein</fullName>
    </recommendedName>
</protein>
<evidence type="ECO:0000256" key="2">
    <source>
        <dbReference type="ARBA" id="ARBA00023027"/>
    </source>
</evidence>
<keyword evidence="1" id="KW-0560">Oxidoreductase</keyword>
<keyword evidence="2" id="KW-0520">NAD</keyword>
<feature type="domain" description="D-isomer specific 2-hydroxyacid dehydrogenase NAD-binding" evidence="3">
    <location>
        <begin position="126"/>
        <end position="227"/>
    </location>
</feature>
<name>G2QIR1_THET4</name>
<dbReference type="Gene3D" id="3.40.50.720">
    <property type="entry name" value="NAD(P)-binding Rossmann-like Domain"/>
    <property type="match status" value="2"/>
</dbReference>
<dbReference type="GO" id="GO:0051287">
    <property type="term" value="F:NAD binding"/>
    <property type="evidence" value="ECO:0007669"/>
    <property type="project" value="InterPro"/>
</dbReference>
<dbReference type="HOGENOM" id="CLU_019796_1_0_1"/>
<proteinExistence type="predicted"/>